<gene>
    <name evidence="10" type="ORF">SETIT_7G312600v2</name>
</gene>
<evidence type="ECO:0000256" key="3">
    <source>
        <dbReference type="ARBA" id="ARBA00022771"/>
    </source>
</evidence>
<reference evidence="10" key="2">
    <citation type="submission" date="2015-07" db="EMBL/GenBank/DDBJ databases">
        <authorList>
            <person name="Noorani M."/>
        </authorList>
    </citation>
    <scope>NUCLEOTIDE SEQUENCE</scope>
    <source>
        <strain evidence="10">Yugu1</strain>
    </source>
</reference>
<dbReference type="Pfam" id="PF13912">
    <property type="entry name" value="zf-C2H2_6"/>
    <property type="match status" value="2"/>
</dbReference>
<evidence type="ECO:0000256" key="4">
    <source>
        <dbReference type="ARBA" id="ARBA00022833"/>
    </source>
</evidence>
<feature type="domain" description="C2H2-type" evidence="9">
    <location>
        <begin position="211"/>
        <end position="238"/>
    </location>
</feature>
<name>A0A368S3E1_SETIT</name>
<proteinExistence type="predicted"/>
<dbReference type="GO" id="GO:0008270">
    <property type="term" value="F:zinc ion binding"/>
    <property type="evidence" value="ECO:0007669"/>
    <property type="project" value="UniProtKB-KW"/>
</dbReference>
<dbReference type="SMART" id="SM00355">
    <property type="entry name" value="ZnF_C2H2"/>
    <property type="match status" value="2"/>
</dbReference>
<feature type="region of interest" description="Disordered" evidence="8">
    <location>
        <begin position="1"/>
        <end position="96"/>
    </location>
</feature>
<dbReference type="PANTHER" id="PTHR45988">
    <property type="entry name" value="C2H2 TYPE ZINC FINGER TRANSCRIPTION FACTOR FAMILY-RELATED"/>
    <property type="match status" value="1"/>
</dbReference>
<protein>
    <recommendedName>
        <fullName evidence="9">C2H2-type domain-containing protein</fullName>
    </recommendedName>
</protein>
<dbReference type="Gene3D" id="3.30.160.60">
    <property type="entry name" value="Classic Zinc Finger"/>
    <property type="match status" value="2"/>
</dbReference>
<dbReference type="InterPro" id="IPR036236">
    <property type="entry name" value="Znf_C2H2_sf"/>
</dbReference>
<feature type="region of interest" description="Disordered" evidence="8">
    <location>
        <begin position="117"/>
        <end position="154"/>
    </location>
</feature>
<dbReference type="InterPro" id="IPR013087">
    <property type="entry name" value="Znf_C2H2_type"/>
</dbReference>
<reference evidence="10" key="1">
    <citation type="journal article" date="2012" name="Nat. Biotechnol.">
        <title>Reference genome sequence of the model plant Setaria.</title>
        <authorList>
            <person name="Bennetzen J.L."/>
            <person name="Schmutz J."/>
            <person name="Wang H."/>
            <person name="Percifield R."/>
            <person name="Hawkins J."/>
            <person name="Pontaroli A.C."/>
            <person name="Estep M."/>
            <person name="Feng L."/>
            <person name="Vaughn J.N."/>
            <person name="Grimwood J."/>
            <person name="Jenkins J."/>
            <person name="Barry K."/>
            <person name="Lindquist E."/>
            <person name="Hellsten U."/>
            <person name="Deshpande S."/>
            <person name="Wang X."/>
            <person name="Wu X."/>
            <person name="Mitros T."/>
            <person name="Triplett J."/>
            <person name="Yang X."/>
            <person name="Ye C.Y."/>
            <person name="Mauro-Herrera M."/>
            <person name="Wang L."/>
            <person name="Li P."/>
            <person name="Sharma M."/>
            <person name="Sharma R."/>
            <person name="Ronald P.C."/>
            <person name="Panaud O."/>
            <person name="Kellogg E.A."/>
            <person name="Brutnell T.P."/>
            <person name="Doust A.N."/>
            <person name="Tuskan G.A."/>
            <person name="Rokhsar D."/>
            <person name="Devos K.M."/>
        </authorList>
    </citation>
    <scope>NUCLEOTIDE SEQUENCE [LARGE SCALE GENOMIC DNA]</scope>
    <source>
        <strain evidence="10">Yugu1</strain>
    </source>
</reference>
<evidence type="ECO:0000259" key="9">
    <source>
        <dbReference type="PROSITE" id="PS50157"/>
    </source>
</evidence>
<evidence type="ECO:0000256" key="8">
    <source>
        <dbReference type="SAM" id="MobiDB-lite"/>
    </source>
</evidence>
<dbReference type="STRING" id="4555.A0A368S3E1"/>
<keyword evidence="2" id="KW-0677">Repeat</keyword>
<dbReference type="OrthoDB" id="695877at2759"/>
<keyword evidence="4" id="KW-0862">Zinc</keyword>
<sequence>MADGSSSLPPRRLADDDDLEEGQFVPAAYQSSSDTDDYQAPAPAPPPQHARRPRHLSMGDVLALGRGDALPSPTPASSCESDGTISADGVPSPASVFRMEPKRKRVVVALDGSWAATGKRGWAGGKPAAAAPLNNPQSSNHSNVSGDSSSSSAQAVVVHNMPAPPPPIFAEQAQLVHLHHPVAAPPPEAAAQLPQLVVPQRADHQPPRRVYTCKECGRTFTTNQALGGHAAGHRSRQREAEAAAAAAGMMPAGVDAAAFLAALRRSRREEAPHECRKCHKVFATGVALGGHMRVHYTGPPIVPTRKNKKRCLALALQPEEDIAAAAAPTPPGLSLALSIKAEEAPPSSPAPAGGVRVVRLFGIDISPQVQAPSEQQQCSGTTTTGDCSSAGDPGIEAAGGGDVDSLGGLDIEGPLERKQQQMSGLFS</sequence>
<feature type="compositionally biased region" description="Low complexity" evidence="8">
    <location>
        <begin position="125"/>
        <end position="154"/>
    </location>
</feature>
<dbReference type="AlphaFoldDB" id="A0A368S3E1"/>
<evidence type="ECO:0000256" key="1">
    <source>
        <dbReference type="ARBA" id="ARBA00022723"/>
    </source>
</evidence>
<evidence type="ECO:0000256" key="2">
    <source>
        <dbReference type="ARBA" id="ARBA00022737"/>
    </source>
</evidence>
<feature type="compositionally biased region" description="Polar residues" evidence="8">
    <location>
        <begin position="75"/>
        <end position="84"/>
    </location>
</feature>
<dbReference type="PROSITE" id="PS00028">
    <property type="entry name" value="ZINC_FINGER_C2H2_1"/>
    <property type="match status" value="2"/>
</dbReference>
<dbReference type="EMBL" id="CM003534">
    <property type="protein sequence ID" value="RCV36360.1"/>
    <property type="molecule type" value="Genomic_DNA"/>
</dbReference>
<dbReference type="PANTHER" id="PTHR45988:SF30">
    <property type="entry name" value="C2H2-TYPE DOMAIN-CONTAINING PROTEIN"/>
    <property type="match status" value="1"/>
</dbReference>
<keyword evidence="5" id="KW-0805">Transcription regulation</keyword>
<dbReference type="GO" id="GO:0003700">
    <property type="term" value="F:DNA-binding transcription factor activity"/>
    <property type="evidence" value="ECO:0007669"/>
    <property type="project" value="InterPro"/>
</dbReference>
<feature type="compositionally biased region" description="Low complexity" evidence="8">
    <location>
        <begin position="375"/>
        <end position="392"/>
    </location>
</feature>
<keyword evidence="3 7" id="KW-0863">Zinc-finger</keyword>
<feature type="region of interest" description="Disordered" evidence="8">
    <location>
        <begin position="369"/>
        <end position="427"/>
    </location>
</feature>
<feature type="domain" description="C2H2-type" evidence="9">
    <location>
        <begin position="273"/>
        <end position="300"/>
    </location>
</feature>
<dbReference type="InterPro" id="IPR044653">
    <property type="entry name" value="AZF1/2/3-like"/>
</dbReference>
<keyword evidence="1" id="KW-0479">Metal-binding</keyword>
<dbReference type="SUPFAM" id="SSF57667">
    <property type="entry name" value="beta-beta-alpha zinc fingers"/>
    <property type="match status" value="1"/>
</dbReference>
<evidence type="ECO:0000256" key="6">
    <source>
        <dbReference type="ARBA" id="ARBA00023163"/>
    </source>
</evidence>
<evidence type="ECO:0000256" key="5">
    <source>
        <dbReference type="ARBA" id="ARBA00023015"/>
    </source>
</evidence>
<accession>A0A368S3E1</accession>
<keyword evidence="6" id="KW-0804">Transcription</keyword>
<evidence type="ECO:0000313" key="10">
    <source>
        <dbReference type="EMBL" id="RCV36360.1"/>
    </source>
</evidence>
<organism evidence="10">
    <name type="scientific">Setaria italica</name>
    <name type="common">Foxtail millet</name>
    <name type="synonym">Panicum italicum</name>
    <dbReference type="NCBI Taxonomy" id="4555"/>
    <lineage>
        <taxon>Eukaryota</taxon>
        <taxon>Viridiplantae</taxon>
        <taxon>Streptophyta</taxon>
        <taxon>Embryophyta</taxon>
        <taxon>Tracheophyta</taxon>
        <taxon>Spermatophyta</taxon>
        <taxon>Magnoliopsida</taxon>
        <taxon>Liliopsida</taxon>
        <taxon>Poales</taxon>
        <taxon>Poaceae</taxon>
        <taxon>PACMAD clade</taxon>
        <taxon>Panicoideae</taxon>
        <taxon>Panicodae</taxon>
        <taxon>Paniceae</taxon>
        <taxon>Cenchrinae</taxon>
        <taxon>Setaria</taxon>
    </lineage>
</organism>
<evidence type="ECO:0000256" key="7">
    <source>
        <dbReference type="PROSITE-ProRule" id="PRU00042"/>
    </source>
</evidence>
<dbReference type="PROSITE" id="PS50157">
    <property type="entry name" value="ZINC_FINGER_C2H2_2"/>
    <property type="match status" value="2"/>
</dbReference>